<name>A0A3R7J503_9EURO</name>
<dbReference type="InterPro" id="IPR039437">
    <property type="entry name" value="FrzH/put_lumazine-bd"/>
</dbReference>
<dbReference type="InterPro" id="IPR032710">
    <property type="entry name" value="NTF2-like_dom_sf"/>
</dbReference>
<comment type="caution">
    <text evidence="1">The sequence shown here is derived from an EMBL/GenBank/DDBJ whole genome shotgun (WGS) entry which is preliminary data.</text>
</comment>
<sequence>MSKNIKTIPTSQYDEVIATVMKYVDGLRIGDSTHVAQAFHNEAIMYGLHGAKVLGGHIKSLYDFVDQHGDAPEIKVRLDVLAITPTTAVVRVDMRRMQWAPADYTDFHDNSIVDLQNRTARVYDTTSLHDTYRARVDTDSVKMCIQYYRLYTRGCKKNEEFKQCNERLGTNVKCSPVRLEPLDPSVHMCAKHMVKPGAEERETDLYPVNGCRKLTTFVPSCLAVIRHASHRALTNVLPVYDLPTLLNMVLKALVRKLPPPMKRSIIVILGNNMFAILQRLAQATPHHRSSLKEMIIYDPALLDEIVDGPRLEVIPLDRLPVRFESGKLVPQPVDEERIEQTLDSLSSDQLQKLAHFMRWMGSAVDSFLAA</sequence>
<dbReference type="Pfam" id="PF12893">
    <property type="entry name" value="Lumazine_bd_2"/>
    <property type="match status" value="1"/>
</dbReference>
<keyword evidence="2" id="KW-1185">Reference proteome</keyword>
<dbReference type="SUPFAM" id="SSF54427">
    <property type="entry name" value="NTF2-like"/>
    <property type="match status" value="1"/>
</dbReference>
<organism evidence="1 2">
    <name type="scientific">Aspergillus turcosus</name>
    <dbReference type="NCBI Taxonomy" id="1245748"/>
    <lineage>
        <taxon>Eukaryota</taxon>
        <taxon>Fungi</taxon>
        <taxon>Dikarya</taxon>
        <taxon>Ascomycota</taxon>
        <taxon>Pezizomycotina</taxon>
        <taxon>Eurotiomycetes</taxon>
        <taxon>Eurotiomycetidae</taxon>
        <taxon>Eurotiales</taxon>
        <taxon>Aspergillaceae</taxon>
        <taxon>Aspergillus</taxon>
        <taxon>Aspergillus subgen. Fumigati</taxon>
    </lineage>
</organism>
<reference evidence="1 2" key="1">
    <citation type="submission" date="2018-08" db="EMBL/GenBank/DDBJ databases">
        <title>Draft genome sequences of two Aspergillus turcosus clinical strains isolated from bronchoalveolar lavage fluid: one azole-susceptible and the other azole-resistant.</title>
        <authorList>
            <person name="Parent-Michaud M."/>
            <person name="Dufresne P.J."/>
            <person name="Fournier E."/>
            <person name="Martineau C."/>
            <person name="Moreira S."/>
            <person name="Perkins V."/>
            <person name="De Repentigny L."/>
            <person name="Dufresne S.F."/>
        </authorList>
    </citation>
    <scope>NUCLEOTIDE SEQUENCE [LARGE SCALE GENOMIC DNA]</scope>
    <source>
        <strain evidence="1">HMR AF 1038</strain>
    </source>
</reference>
<accession>A0A3R7J503</accession>
<gene>
    <name evidence="1" type="ORF">CFD26_106057</name>
</gene>
<dbReference type="EMBL" id="NIDN02000074">
    <property type="protein sequence ID" value="RLL97563.1"/>
    <property type="molecule type" value="Genomic_DNA"/>
</dbReference>
<dbReference type="Proteomes" id="UP000215289">
    <property type="component" value="Unassembled WGS sequence"/>
</dbReference>
<dbReference type="OrthoDB" id="3794857at2759"/>
<dbReference type="Gene3D" id="3.10.450.50">
    <property type="match status" value="1"/>
</dbReference>
<proteinExistence type="predicted"/>
<evidence type="ECO:0000313" key="1">
    <source>
        <dbReference type="EMBL" id="RLL97563.1"/>
    </source>
</evidence>
<protein>
    <submittedName>
        <fullName evidence="1">Uncharacterized protein</fullName>
    </submittedName>
</protein>
<dbReference type="AlphaFoldDB" id="A0A3R7J503"/>
<evidence type="ECO:0000313" key="2">
    <source>
        <dbReference type="Proteomes" id="UP000215289"/>
    </source>
</evidence>